<dbReference type="AlphaFoldDB" id="A0AAD4YDN8"/>
<dbReference type="Proteomes" id="UP001214576">
    <property type="component" value="Unassembled WGS sequence"/>
</dbReference>
<organism evidence="2 3">
    <name type="scientific">Ovis ammon polii</name>
    <dbReference type="NCBI Taxonomy" id="230172"/>
    <lineage>
        <taxon>Eukaryota</taxon>
        <taxon>Metazoa</taxon>
        <taxon>Chordata</taxon>
        <taxon>Craniata</taxon>
        <taxon>Vertebrata</taxon>
        <taxon>Euteleostomi</taxon>
        <taxon>Mammalia</taxon>
        <taxon>Eutheria</taxon>
        <taxon>Laurasiatheria</taxon>
        <taxon>Artiodactyla</taxon>
        <taxon>Ruminantia</taxon>
        <taxon>Pecora</taxon>
        <taxon>Bovidae</taxon>
        <taxon>Caprinae</taxon>
        <taxon>Ovis</taxon>
    </lineage>
</organism>
<name>A0AAD4YDN8_OVIAM</name>
<comment type="caution">
    <text evidence="2">The sequence shown here is derived from an EMBL/GenBank/DDBJ whole genome shotgun (WGS) entry which is preliminary data.</text>
</comment>
<reference evidence="2" key="1">
    <citation type="submission" date="2022-03" db="EMBL/GenBank/DDBJ databases">
        <title>Genomic analyses of argali, domestic sheep and their hybrids provide insights into chromosomal evolution, heterosis and genetic basis of agronomic traits.</title>
        <authorList>
            <person name="Li M."/>
        </authorList>
    </citation>
    <scope>NUCLEOTIDE SEQUENCE</scope>
    <source>
        <strain evidence="2">CAU-MHL-2022a</strain>
        <tissue evidence="2">Skin</tissue>
    </source>
</reference>
<feature type="compositionally biased region" description="Pro residues" evidence="1">
    <location>
        <begin position="119"/>
        <end position="130"/>
    </location>
</feature>
<accession>A0AAD4YDN8</accession>
<evidence type="ECO:0000313" key="3">
    <source>
        <dbReference type="Proteomes" id="UP001214576"/>
    </source>
</evidence>
<proteinExistence type="predicted"/>
<protein>
    <submittedName>
        <fullName evidence="2">Uncharacterized protein</fullName>
    </submittedName>
</protein>
<evidence type="ECO:0000256" key="1">
    <source>
        <dbReference type="SAM" id="MobiDB-lite"/>
    </source>
</evidence>
<dbReference type="EMBL" id="JAKZEL010000006">
    <property type="protein sequence ID" value="KAI4542666.1"/>
    <property type="molecule type" value="Genomic_DNA"/>
</dbReference>
<feature type="region of interest" description="Disordered" evidence="1">
    <location>
        <begin position="92"/>
        <end position="130"/>
    </location>
</feature>
<sequence>MLDFHQPSEFLTKIRNLYQHMVRTPRVNLSLRGRAEQRHPGIGIQATAQAQGEREQDSAAENGESVPERHVQSSPHFPVEANCTWKRSLCLKATSDGSSPGSMLGAVRSKLSRGAKTPPENPDSPPIRFS</sequence>
<feature type="region of interest" description="Disordered" evidence="1">
    <location>
        <begin position="31"/>
        <end position="78"/>
    </location>
</feature>
<evidence type="ECO:0000313" key="2">
    <source>
        <dbReference type="EMBL" id="KAI4542666.1"/>
    </source>
</evidence>
<keyword evidence="3" id="KW-1185">Reference proteome</keyword>
<gene>
    <name evidence="2" type="ORF">MG293_006792</name>
</gene>